<evidence type="ECO:0008006" key="10">
    <source>
        <dbReference type="Google" id="ProtNLM"/>
    </source>
</evidence>
<evidence type="ECO:0000256" key="6">
    <source>
        <dbReference type="ARBA" id="ARBA00023136"/>
    </source>
</evidence>
<keyword evidence="9" id="KW-1185">Reference proteome</keyword>
<accession>A0ABQ1VBA1</accession>
<gene>
    <name evidence="8" type="ORF">GCM10011339_44820</name>
</gene>
<evidence type="ECO:0000256" key="3">
    <source>
        <dbReference type="ARBA" id="ARBA00022452"/>
    </source>
</evidence>
<dbReference type="InterPro" id="IPR036942">
    <property type="entry name" value="Beta-barrel_TonB_sf"/>
</dbReference>
<evidence type="ECO:0000256" key="7">
    <source>
        <dbReference type="ARBA" id="ARBA00023237"/>
    </source>
</evidence>
<evidence type="ECO:0000256" key="1">
    <source>
        <dbReference type="ARBA" id="ARBA00004571"/>
    </source>
</evidence>
<evidence type="ECO:0000256" key="2">
    <source>
        <dbReference type="ARBA" id="ARBA00022448"/>
    </source>
</evidence>
<evidence type="ECO:0000256" key="5">
    <source>
        <dbReference type="ARBA" id="ARBA00022729"/>
    </source>
</evidence>
<keyword evidence="4" id="KW-0812">Transmembrane</keyword>
<comment type="subcellular location">
    <subcellularLocation>
        <location evidence="1">Cell outer membrane</location>
        <topology evidence="1">Multi-pass membrane protein</topology>
    </subcellularLocation>
</comment>
<comment type="caution">
    <text evidence="8">The sequence shown here is derived from an EMBL/GenBank/DDBJ whole genome shotgun (WGS) entry which is preliminary data.</text>
</comment>
<sequence>MADSLVFQHRRPEEDPSLDLLLSQTHVGGSTGNIFYSKRGEKFGVTLYGAGHYHSPYNPDSDSFTNIPKTTTLSINPKIFYYPSERSTLWLGINATLDKREGGDMEVVRNEVGGIHQYFETNESNRISTQAAYELSLGDDQDITVKNSVSFFDRVLTLPGYTFDGKQTNTFSEISYAKRYDKSDWIFGANLYTDSFIENREVMPRDQNDVTYGVFGNNTTDLANSLALETGFRGDYSVDWGFFTLPRISLLWNVNEKFSTRLGGGLGYKIPDLFTEEAAMLHYRNVLPLDKSTMEAERSYGVNLDFNYRTPLSDNLFLSVNQLFYTTYISDALLLESTPTGQYAFGNAPDNLQSLGSETNLKLSLNDFRWFLNYAFIDTRLNYLPGSPQKPLTPKHNAGTVLMYENEKWRIGYEMYYTGKQYLSNGAETRDYLLLGLLLQRHFNWGSPYINFENFTDRRQNRFSPEVAGTIRNPVFQEIYAPTDGFVISVGILIKPFGGESHEH</sequence>
<dbReference type="Gene3D" id="2.40.170.20">
    <property type="entry name" value="TonB-dependent receptor, beta-barrel domain"/>
    <property type="match status" value="1"/>
</dbReference>
<keyword evidence="7" id="KW-0998">Cell outer membrane</keyword>
<dbReference type="InterPro" id="IPR039426">
    <property type="entry name" value="TonB-dep_rcpt-like"/>
</dbReference>
<protein>
    <recommendedName>
        <fullName evidence="10">TonB-dependent receptor</fullName>
    </recommendedName>
</protein>
<keyword evidence="6" id="KW-0472">Membrane</keyword>
<keyword evidence="2" id="KW-0813">Transport</keyword>
<dbReference type="PANTHER" id="PTHR30069:SF29">
    <property type="entry name" value="HEMOGLOBIN AND HEMOGLOBIN-HAPTOGLOBIN-BINDING PROTEIN 1-RELATED"/>
    <property type="match status" value="1"/>
</dbReference>
<evidence type="ECO:0000313" key="9">
    <source>
        <dbReference type="Proteomes" id="UP000647339"/>
    </source>
</evidence>
<organism evidence="8 9">
    <name type="scientific">Echinicola rosea</name>
    <dbReference type="NCBI Taxonomy" id="1807691"/>
    <lineage>
        <taxon>Bacteria</taxon>
        <taxon>Pseudomonadati</taxon>
        <taxon>Bacteroidota</taxon>
        <taxon>Cytophagia</taxon>
        <taxon>Cytophagales</taxon>
        <taxon>Cyclobacteriaceae</taxon>
        <taxon>Echinicola</taxon>
    </lineage>
</organism>
<dbReference type="Proteomes" id="UP000647339">
    <property type="component" value="Unassembled WGS sequence"/>
</dbReference>
<keyword evidence="5" id="KW-0732">Signal</keyword>
<keyword evidence="3" id="KW-1134">Transmembrane beta strand</keyword>
<name>A0ABQ1VBA1_9BACT</name>
<evidence type="ECO:0000313" key="8">
    <source>
        <dbReference type="EMBL" id="GGF51293.1"/>
    </source>
</evidence>
<proteinExistence type="predicted"/>
<dbReference type="SUPFAM" id="SSF56935">
    <property type="entry name" value="Porins"/>
    <property type="match status" value="1"/>
</dbReference>
<reference evidence="9" key="1">
    <citation type="journal article" date="2019" name="Int. J. Syst. Evol. Microbiol.">
        <title>The Global Catalogue of Microorganisms (GCM) 10K type strain sequencing project: providing services to taxonomists for standard genome sequencing and annotation.</title>
        <authorList>
            <consortium name="The Broad Institute Genomics Platform"/>
            <consortium name="The Broad Institute Genome Sequencing Center for Infectious Disease"/>
            <person name="Wu L."/>
            <person name="Ma J."/>
        </authorList>
    </citation>
    <scope>NUCLEOTIDE SEQUENCE [LARGE SCALE GENOMIC DNA]</scope>
    <source>
        <strain evidence="9">CGMCC 1.15407</strain>
    </source>
</reference>
<evidence type="ECO:0000256" key="4">
    <source>
        <dbReference type="ARBA" id="ARBA00022692"/>
    </source>
</evidence>
<dbReference type="EMBL" id="BMIU01000039">
    <property type="protein sequence ID" value="GGF51293.1"/>
    <property type="molecule type" value="Genomic_DNA"/>
</dbReference>
<dbReference type="PANTHER" id="PTHR30069">
    <property type="entry name" value="TONB-DEPENDENT OUTER MEMBRANE RECEPTOR"/>
    <property type="match status" value="1"/>
</dbReference>
<dbReference type="RefSeq" id="WP_137404636.1">
    <property type="nucleotide sequence ID" value="NZ_BMIU01000039.1"/>
</dbReference>